<feature type="compositionally biased region" description="Polar residues" evidence="1">
    <location>
        <begin position="1"/>
        <end position="11"/>
    </location>
</feature>
<feature type="transmembrane region" description="Helical" evidence="2">
    <location>
        <begin position="134"/>
        <end position="154"/>
    </location>
</feature>
<gene>
    <name evidence="3" type="ORF">U0C82_07385</name>
</gene>
<name>A0ABU5I0W5_9HYPH</name>
<keyword evidence="2" id="KW-0812">Transmembrane</keyword>
<feature type="compositionally biased region" description="Polar residues" evidence="1">
    <location>
        <begin position="20"/>
        <end position="32"/>
    </location>
</feature>
<evidence type="ECO:0008006" key="5">
    <source>
        <dbReference type="Google" id="ProtNLM"/>
    </source>
</evidence>
<accession>A0ABU5I0W5</accession>
<evidence type="ECO:0000256" key="1">
    <source>
        <dbReference type="SAM" id="MobiDB-lite"/>
    </source>
</evidence>
<keyword evidence="2" id="KW-1133">Transmembrane helix</keyword>
<organism evidence="3 4">
    <name type="scientific">Fulvimarina uroteuthidis</name>
    <dbReference type="NCBI Taxonomy" id="3098149"/>
    <lineage>
        <taxon>Bacteria</taxon>
        <taxon>Pseudomonadati</taxon>
        <taxon>Pseudomonadota</taxon>
        <taxon>Alphaproteobacteria</taxon>
        <taxon>Hyphomicrobiales</taxon>
        <taxon>Aurantimonadaceae</taxon>
        <taxon>Fulvimarina</taxon>
    </lineage>
</organism>
<keyword evidence="4" id="KW-1185">Reference proteome</keyword>
<feature type="compositionally biased region" description="Low complexity" evidence="1">
    <location>
        <begin position="57"/>
        <end position="70"/>
    </location>
</feature>
<evidence type="ECO:0000313" key="4">
    <source>
        <dbReference type="Proteomes" id="UP001294412"/>
    </source>
</evidence>
<proteinExistence type="predicted"/>
<dbReference type="EMBL" id="JAXLPB010000002">
    <property type="protein sequence ID" value="MDY8108965.1"/>
    <property type="molecule type" value="Genomic_DNA"/>
</dbReference>
<comment type="caution">
    <text evidence="3">The sequence shown here is derived from an EMBL/GenBank/DDBJ whole genome shotgun (WGS) entry which is preliminary data.</text>
</comment>
<sequence length="199" mass="21631">MAPANATSSANDIPADRTADQSAPTQKPTISSADAHGANTASAVSVGRPRLHPKMVATSGSIGATSTTQTNNGSIDDDKNETSQAIARFSSEIEDLKKTVATFEAYFAITLMGKIDVLIEEKVKVATQPRRNHFIILMFAISFGLNVFLVWTYSGWQVVSEVQPWIDQMIAYARSGVTKMSNIVEMIVVKTTELDGRFW</sequence>
<reference evidence="3 4" key="1">
    <citation type="submission" date="2023-12" db="EMBL/GenBank/DDBJ databases">
        <title>Description of Novel Strain Fulvimarina sp. 2208YS6-2-32 isolated from Uroteuthis (Photololigo) edulis.</title>
        <authorList>
            <person name="Park J.-S."/>
        </authorList>
    </citation>
    <scope>NUCLEOTIDE SEQUENCE [LARGE SCALE GENOMIC DNA]</scope>
    <source>
        <strain evidence="3 4">2208YS6-2-32</strain>
    </source>
</reference>
<dbReference type="RefSeq" id="WP_322186428.1">
    <property type="nucleotide sequence ID" value="NZ_JAXLPB010000002.1"/>
</dbReference>
<protein>
    <recommendedName>
        <fullName evidence="5">Transmembrane protein</fullName>
    </recommendedName>
</protein>
<keyword evidence="2" id="KW-0472">Membrane</keyword>
<feature type="region of interest" description="Disordered" evidence="1">
    <location>
        <begin position="1"/>
        <end position="80"/>
    </location>
</feature>
<evidence type="ECO:0000313" key="3">
    <source>
        <dbReference type="EMBL" id="MDY8108965.1"/>
    </source>
</evidence>
<dbReference type="Proteomes" id="UP001294412">
    <property type="component" value="Unassembled WGS sequence"/>
</dbReference>
<evidence type="ECO:0000256" key="2">
    <source>
        <dbReference type="SAM" id="Phobius"/>
    </source>
</evidence>